<name>A0A176K161_9BACT</name>
<dbReference type="GO" id="GO:0110154">
    <property type="term" value="P:RNA decapping"/>
    <property type="evidence" value="ECO:0007669"/>
    <property type="project" value="TreeGrafter"/>
</dbReference>
<dbReference type="CDD" id="cd00144">
    <property type="entry name" value="MPP_PPP_family"/>
    <property type="match status" value="1"/>
</dbReference>
<dbReference type="InterPro" id="IPR029052">
    <property type="entry name" value="Metallo-depent_PP-like"/>
</dbReference>
<feature type="domain" description="Serine/threonine specific protein phosphatases" evidence="1">
    <location>
        <begin position="72"/>
        <end position="77"/>
    </location>
</feature>
<dbReference type="GO" id="GO:0005737">
    <property type="term" value="C:cytoplasm"/>
    <property type="evidence" value="ECO:0007669"/>
    <property type="project" value="TreeGrafter"/>
</dbReference>
<dbReference type="Gene3D" id="3.60.21.10">
    <property type="match status" value="1"/>
</dbReference>
<reference evidence="2 3" key="1">
    <citation type="submission" date="2014-02" db="EMBL/GenBank/DDBJ databases">
        <title>Kosmotoga genome sequencing.</title>
        <authorList>
            <person name="Pollo S.M."/>
            <person name="Charchuk R."/>
            <person name="Nesbo C.L."/>
        </authorList>
    </citation>
    <scope>NUCLEOTIDE SEQUENCE [LARGE SCALE GENOMIC DNA]</scope>
    <source>
        <strain evidence="2 3">S304</strain>
    </source>
</reference>
<dbReference type="PROSITE" id="PS00125">
    <property type="entry name" value="SER_THR_PHOSPHATASE"/>
    <property type="match status" value="1"/>
</dbReference>
<organism evidence="2 3">
    <name type="scientific">Kosmotoga arenicorallina S304</name>
    <dbReference type="NCBI Taxonomy" id="1453497"/>
    <lineage>
        <taxon>Bacteria</taxon>
        <taxon>Thermotogati</taxon>
        <taxon>Thermotogota</taxon>
        <taxon>Thermotogae</taxon>
        <taxon>Kosmotogales</taxon>
        <taxon>Kosmotogaceae</taxon>
        <taxon>Kosmotoga</taxon>
    </lineage>
</organism>
<dbReference type="PRINTS" id="PR00114">
    <property type="entry name" value="STPHPHTASE"/>
</dbReference>
<dbReference type="STRING" id="1453497.AT15_10235"/>
<dbReference type="AlphaFoldDB" id="A0A176K161"/>
<dbReference type="Proteomes" id="UP000077339">
    <property type="component" value="Unassembled WGS sequence"/>
</dbReference>
<dbReference type="InterPro" id="IPR050126">
    <property type="entry name" value="Ap4A_hydrolase"/>
</dbReference>
<evidence type="ECO:0000313" key="2">
    <source>
        <dbReference type="EMBL" id="OAA30410.1"/>
    </source>
</evidence>
<dbReference type="InterPro" id="IPR004843">
    <property type="entry name" value="Calcineurin-like_PHP"/>
</dbReference>
<comment type="caution">
    <text evidence="2">The sequence shown here is derived from an EMBL/GenBank/DDBJ whole genome shotgun (WGS) entry which is preliminary data.</text>
</comment>
<accession>A0A176K161</accession>
<dbReference type="PANTHER" id="PTHR42850">
    <property type="entry name" value="METALLOPHOSPHOESTERASE"/>
    <property type="match status" value="1"/>
</dbReference>
<dbReference type="SUPFAM" id="SSF56300">
    <property type="entry name" value="Metallo-dependent phosphatases"/>
    <property type="match status" value="1"/>
</dbReference>
<sequence length="224" mass="25453">MVIYNEGGLLTLYAIGDIHGCLNPLKSLIEKINPKKSDTLVFLGDYIDRGPKSKEVVDFLLSLDQKYRCIFLRGNHEAMLLHYLSGGPWGRYWELNGMEATLRSYGSIKNIPDRHMDFFKATKLYYENSKYLFVHAGIRPGIEMAKQSEQDLLWIRDEFIYSKTLLKGKIVVFGHTPKFGGPLILKDKIGLDTGCVYGGNLTALRTKDLKFFTANCGVPAKKQY</sequence>
<dbReference type="GO" id="GO:0016791">
    <property type="term" value="F:phosphatase activity"/>
    <property type="evidence" value="ECO:0007669"/>
    <property type="project" value="TreeGrafter"/>
</dbReference>
<evidence type="ECO:0000313" key="3">
    <source>
        <dbReference type="Proteomes" id="UP000077339"/>
    </source>
</evidence>
<proteinExistence type="predicted"/>
<dbReference type="Pfam" id="PF00149">
    <property type="entry name" value="Metallophos"/>
    <property type="match status" value="1"/>
</dbReference>
<dbReference type="GO" id="GO:0008803">
    <property type="term" value="F:bis(5'-nucleosyl)-tetraphosphatase (symmetrical) activity"/>
    <property type="evidence" value="ECO:0007669"/>
    <property type="project" value="TreeGrafter"/>
</dbReference>
<keyword evidence="3" id="KW-1185">Reference proteome</keyword>
<dbReference type="InterPro" id="IPR006186">
    <property type="entry name" value="Ser/Thr-sp_prot-phosphatase"/>
</dbReference>
<dbReference type="EMBL" id="JFHK01000009">
    <property type="protein sequence ID" value="OAA30410.1"/>
    <property type="molecule type" value="Genomic_DNA"/>
</dbReference>
<dbReference type="PATRIC" id="fig|1453497.3.peg.2022"/>
<gene>
    <name evidence="2" type="ORF">AT15_10235</name>
</gene>
<protein>
    <submittedName>
        <fullName evidence="2">Metallophosphatase</fullName>
    </submittedName>
</protein>
<dbReference type="PANTHER" id="PTHR42850:SF4">
    <property type="entry name" value="ZINC-DEPENDENT ENDOPOLYPHOSPHATASE"/>
    <property type="match status" value="1"/>
</dbReference>
<evidence type="ECO:0000259" key="1">
    <source>
        <dbReference type="PROSITE" id="PS00125"/>
    </source>
</evidence>